<proteinExistence type="predicted"/>
<dbReference type="InterPro" id="IPR039421">
    <property type="entry name" value="Type_1_exporter"/>
</dbReference>
<protein>
    <submittedName>
        <fullName evidence="10">ATP-binding cassette, subfamily C</fullName>
    </submittedName>
</protein>
<evidence type="ECO:0000313" key="10">
    <source>
        <dbReference type="EMBL" id="MCP2258549.1"/>
    </source>
</evidence>
<feature type="transmembrane region" description="Helical" evidence="7">
    <location>
        <begin position="81"/>
        <end position="99"/>
    </location>
</feature>
<dbReference type="Pfam" id="PF00664">
    <property type="entry name" value="ABC_membrane"/>
    <property type="match status" value="1"/>
</dbReference>
<feature type="domain" description="ABC transporter" evidence="8">
    <location>
        <begin position="393"/>
        <end position="624"/>
    </location>
</feature>
<keyword evidence="4 10" id="KW-0067">ATP-binding</keyword>
<evidence type="ECO:0000256" key="6">
    <source>
        <dbReference type="ARBA" id="ARBA00023136"/>
    </source>
</evidence>
<dbReference type="Proteomes" id="UP001205311">
    <property type="component" value="Unassembled WGS sequence"/>
</dbReference>
<name>A0ABT1HSQ1_STRSD</name>
<dbReference type="PROSITE" id="PS50929">
    <property type="entry name" value="ABC_TM1F"/>
    <property type="match status" value="1"/>
</dbReference>
<feature type="transmembrane region" description="Helical" evidence="7">
    <location>
        <begin position="44"/>
        <end position="69"/>
    </location>
</feature>
<dbReference type="InterPro" id="IPR036640">
    <property type="entry name" value="ABC1_TM_sf"/>
</dbReference>
<keyword evidence="2 7" id="KW-0812">Transmembrane</keyword>
<dbReference type="SUPFAM" id="SSF90123">
    <property type="entry name" value="ABC transporter transmembrane region"/>
    <property type="match status" value="1"/>
</dbReference>
<dbReference type="SMART" id="SM00382">
    <property type="entry name" value="AAA"/>
    <property type="match status" value="1"/>
</dbReference>
<evidence type="ECO:0000256" key="3">
    <source>
        <dbReference type="ARBA" id="ARBA00022741"/>
    </source>
</evidence>
<evidence type="ECO:0000313" key="11">
    <source>
        <dbReference type="Proteomes" id="UP001205311"/>
    </source>
</evidence>
<feature type="transmembrane region" description="Helical" evidence="7">
    <location>
        <begin position="186"/>
        <end position="206"/>
    </location>
</feature>
<evidence type="ECO:0000259" key="8">
    <source>
        <dbReference type="PROSITE" id="PS50893"/>
    </source>
</evidence>
<dbReference type="InterPro" id="IPR027417">
    <property type="entry name" value="P-loop_NTPase"/>
</dbReference>
<dbReference type="InterPro" id="IPR003593">
    <property type="entry name" value="AAA+_ATPase"/>
</dbReference>
<evidence type="ECO:0000256" key="2">
    <source>
        <dbReference type="ARBA" id="ARBA00022692"/>
    </source>
</evidence>
<dbReference type="PROSITE" id="PS50893">
    <property type="entry name" value="ABC_TRANSPORTER_2"/>
    <property type="match status" value="1"/>
</dbReference>
<gene>
    <name evidence="10" type="ORF">LX15_002247</name>
</gene>
<keyword evidence="6 7" id="KW-0472">Membrane</keyword>
<dbReference type="Gene3D" id="3.40.50.300">
    <property type="entry name" value="P-loop containing nucleotide triphosphate hydrolases"/>
    <property type="match status" value="1"/>
</dbReference>
<comment type="subcellular location">
    <subcellularLocation>
        <location evidence="1">Cell membrane</location>
        <topology evidence="1">Multi-pass membrane protein</topology>
    </subcellularLocation>
</comment>
<keyword evidence="3" id="KW-0547">Nucleotide-binding</keyword>
<dbReference type="EMBL" id="JAMTCP010000009">
    <property type="protein sequence ID" value="MCP2258549.1"/>
    <property type="molecule type" value="Genomic_DNA"/>
</dbReference>
<feature type="transmembrane region" description="Helical" evidence="7">
    <location>
        <begin position="162"/>
        <end position="180"/>
    </location>
</feature>
<evidence type="ECO:0000256" key="7">
    <source>
        <dbReference type="SAM" id="Phobius"/>
    </source>
</evidence>
<evidence type="ECO:0000256" key="4">
    <source>
        <dbReference type="ARBA" id="ARBA00022840"/>
    </source>
</evidence>
<dbReference type="Gene3D" id="1.20.1560.10">
    <property type="entry name" value="ABC transporter type 1, transmembrane domain"/>
    <property type="match status" value="1"/>
</dbReference>
<dbReference type="Pfam" id="PF00005">
    <property type="entry name" value="ABC_tran"/>
    <property type="match status" value="1"/>
</dbReference>
<evidence type="ECO:0000259" key="9">
    <source>
        <dbReference type="PROSITE" id="PS50929"/>
    </source>
</evidence>
<sequence>MTGRGLRVGRSSRSSRVVPWRRPAAPGGAWRLYRHALSGCRRPVLVLAAWSLVEGVPGALSGHLLGLAVDRGFAAGRTGEGVFWLALFGAVAVLGALGARRVFAGLGDVVEPLRDALVTAVTRGVLVRGTGGGRLPEGAVVARLTRHVEVVRDVTGGLLVQARSLVVTAVAAVVGLVVVARELAWFVVPPLVFAIGLFVALLPSLVRRQQEVVFADERAAEAAATVLTGFRDVVACGARQQAAGQVVAEVDAQERTAVRLASASALREVVVAVGGYLPLALVLVVAPGLVAAGRMSAGAVVAAVAYLTTGVQPALRSLVQVVGSAAVRLVVTTRRLAEVSVPKPVAETREPSGISGASGFSASFRASGISGTSGPCGAVVVQPPSSPLSPPEVSVRGLTFRWGPRAEPVIRDLDLDLPPGEHLALVGPSGIGKSTVVRLLTGLLPVERGEVLVGGVRVDQVDQRALRRAVALIPQEAYVFGGTVRENLALLAPGTDDASLLRSVAEVGAQSIVDRLGGLDGSLDHGGGTLSAGERQLLAAARVHASAAGLVILDEATSHLDPRAEERVEEAFVRRGGTLVVVAHRLSSAMRARRVLLLDGDGALVGRHDELRARSSLYAHLVDAWHTDVPAPGMVRS</sequence>
<accession>A0ABT1HSQ1</accession>
<reference evidence="10 11" key="1">
    <citation type="submission" date="2022-06" db="EMBL/GenBank/DDBJ databases">
        <title>Genomic Encyclopedia of Archaeal and Bacterial Type Strains, Phase II (KMG-II): from individual species to whole genera.</title>
        <authorList>
            <person name="Goeker M."/>
        </authorList>
    </citation>
    <scope>NUCLEOTIDE SEQUENCE [LARGE SCALE GENOMIC DNA]</scope>
    <source>
        <strain evidence="10 11">DSM 40477</strain>
    </source>
</reference>
<dbReference type="InterPro" id="IPR003439">
    <property type="entry name" value="ABC_transporter-like_ATP-bd"/>
</dbReference>
<feature type="domain" description="ABC transmembrane type-1" evidence="9">
    <location>
        <begin position="45"/>
        <end position="313"/>
    </location>
</feature>
<evidence type="ECO:0000256" key="5">
    <source>
        <dbReference type="ARBA" id="ARBA00022989"/>
    </source>
</evidence>
<dbReference type="PANTHER" id="PTHR24221">
    <property type="entry name" value="ATP-BINDING CASSETTE SUB-FAMILY B"/>
    <property type="match status" value="1"/>
</dbReference>
<feature type="transmembrane region" description="Helical" evidence="7">
    <location>
        <begin position="269"/>
        <end position="290"/>
    </location>
</feature>
<dbReference type="InterPro" id="IPR011527">
    <property type="entry name" value="ABC1_TM_dom"/>
</dbReference>
<organism evidence="10 11">
    <name type="scientific">Streptoalloteichus tenebrarius (strain ATCC 17920 / DSM 40477 / JCM 4838 / CBS 697.72 / NBRC 16177 / NCIMB 11028 / NRRL B-12390 / A12253. 1 / ISP 5477)</name>
    <name type="common">Streptomyces tenebrarius</name>
    <dbReference type="NCBI Taxonomy" id="1933"/>
    <lineage>
        <taxon>Bacteria</taxon>
        <taxon>Bacillati</taxon>
        <taxon>Actinomycetota</taxon>
        <taxon>Actinomycetes</taxon>
        <taxon>Pseudonocardiales</taxon>
        <taxon>Pseudonocardiaceae</taxon>
        <taxon>Streptoalloteichus</taxon>
    </lineage>
</organism>
<dbReference type="GO" id="GO:0005524">
    <property type="term" value="F:ATP binding"/>
    <property type="evidence" value="ECO:0007669"/>
    <property type="project" value="UniProtKB-KW"/>
</dbReference>
<evidence type="ECO:0000256" key="1">
    <source>
        <dbReference type="ARBA" id="ARBA00004651"/>
    </source>
</evidence>
<dbReference type="PANTHER" id="PTHR24221:SF654">
    <property type="entry name" value="ATP-BINDING CASSETTE SUB-FAMILY B MEMBER 6"/>
    <property type="match status" value="1"/>
</dbReference>
<dbReference type="SUPFAM" id="SSF52540">
    <property type="entry name" value="P-loop containing nucleoside triphosphate hydrolases"/>
    <property type="match status" value="1"/>
</dbReference>
<comment type="caution">
    <text evidence="10">The sequence shown here is derived from an EMBL/GenBank/DDBJ whole genome shotgun (WGS) entry which is preliminary data.</text>
</comment>
<keyword evidence="5 7" id="KW-1133">Transmembrane helix</keyword>
<keyword evidence="11" id="KW-1185">Reference proteome</keyword>